<name>A0A4R6YPK2_9GAMM</name>
<organism evidence="2 3">
    <name type="scientific">Tahibacter aquaticus</name>
    <dbReference type="NCBI Taxonomy" id="520092"/>
    <lineage>
        <taxon>Bacteria</taxon>
        <taxon>Pseudomonadati</taxon>
        <taxon>Pseudomonadota</taxon>
        <taxon>Gammaproteobacteria</taxon>
        <taxon>Lysobacterales</taxon>
        <taxon>Rhodanobacteraceae</taxon>
        <taxon>Tahibacter</taxon>
    </lineage>
</organism>
<reference evidence="2 3" key="1">
    <citation type="submission" date="2019-03" db="EMBL/GenBank/DDBJ databases">
        <title>Genomic Encyclopedia of Type Strains, Phase IV (KMG-IV): sequencing the most valuable type-strain genomes for metagenomic binning, comparative biology and taxonomic classification.</title>
        <authorList>
            <person name="Goeker M."/>
        </authorList>
    </citation>
    <scope>NUCLEOTIDE SEQUENCE [LARGE SCALE GENOMIC DNA]</scope>
    <source>
        <strain evidence="2 3">DSM 21667</strain>
    </source>
</reference>
<sequence>MNANTLARPTLFRRALLLDAATGAVTALLLIAGASFLAPQLGLPTALLSGAGLVLIPIVVLLAWLVRSPRISKWLAWSVIEMNLLWVLASFGLLLGGQVSPTLLGQIFVIVQALAVLAFAIVQFIAWRREGAVLSAPAADAAATIRTA</sequence>
<keyword evidence="1" id="KW-1133">Transmembrane helix</keyword>
<dbReference type="AlphaFoldDB" id="A0A4R6YPK2"/>
<evidence type="ECO:0008006" key="4">
    <source>
        <dbReference type="Google" id="ProtNLM"/>
    </source>
</evidence>
<keyword evidence="3" id="KW-1185">Reference proteome</keyword>
<comment type="caution">
    <text evidence="2">The sequence shown here is derived from an EMBL/GenBank/DDBJ whole genome shotgun (WGS) entry which is preliminary data.</text>
</comment>
<dbReference type="Proteomes" id="UP000295293">
    <property type="component" value="Unassembled WGS sequence"/>
</dbReference>
<gene>
    <name evidence="2" type="ORF">DFR29_115106</name>
</gene>
<dbReference type="RefSeq" id="WP_133820714.1">
    <property type="nucleotide sequence ID" value="NZ_SNZH01000015.1"/>
</dbReference>
<feature type="transmembrane region" description="Helical" evidence="1">
    <location>
        <begin position="74"/>
        <end position="95"/>
    </location>
</feature>
<accession>A0A4R6YPK2</accession>
<proteinExistence type="predicted"/>
<feature type="transmembrane region" description="Helical" evidence="1">
    <location>
        <begin position="43"/>
        <end position="65"/>
    </location>
</feature>
<keyword evidence="1" id="KW-0812">Transmembrane</keyword>
<evidence type="ECO:0000313" key="2">
    <source>
        <dbReference type="EMBL" id="TDR39716.1"/>
    </source>
</evidence>
<protein>
    <recommendedName>
        <fullName evidence="4">Integral membrane protein</fullName>
    </recommendedName>
</protein>
<keyword evidence="1" id="KW-0472">Membrane</keyword>
<dbReference type="EMBL" id="SNZH01000015">
    <property type="protein sequence ID" value="TDR39716.1"/>
    <property type="molecule type" value="Genomic_DNA"/>
</dbReference>
<feature type="transmembrane region" description="Helical" evidence="1">
    <location>
        <begin position="16"/>
        <end position="37"/>
    </location>
</feature>
<evidence type="ECO:0000256" key="1">
    <source>
        <dbReference type="SAM" id="Phobius"/>
    </source>
</evidence>
<feature type="transmembrane region" description="Helical" evidence="1">
    <location>
        <begin position="107"/>
        <end position="127"/>
    </location>
</feature>
<evidence type="ECO:0000313" key="3">
    <source>
        <dbReference type="Proteomes" id="UP000295293"/>
    </source>
</evidence>